<reference evidence="13 14" key="1">
    <citation type="journal article" date="2015" name="Genome Announc.">
        <title>Expanding the biotechnology potential of lactobacilli through comparative genomics of 213 strains and associated genera.</title>
        <authorList>
            <person name="Sun Z."/>
            <person name="Harris H.M."/>
            <person name="McCann A."/>
            <person name="Guo C."/>
            <person name="Argimon S."/>
            <person name="Zhang W."/>
            <person name="Yang X."/>
            <person name="Jeffery I.B."/>
            <person name="Cooney J.C."/>
            <person name="Kagawa T.F."/>
            <person name="Liu W."/>
            <person name="Song Y."/>
            <person name="Salvetti E."/>
            <person name="Wrobel A."/>
            <person name="Rasinkangas P."/>
            <person name="Parkhill J."/>
            <person name="Rea M.C."/>
            <person name="O'Sullivan O."/>
            <person name="Ritari J."/>
            <person name="Douillard F.P."/>
            <person name="Paul Ross R."/>
            <person name="Yang R."/>
            <person name="Briner A.E."/>
            <person name="Felis G.E."/>
            <person name="de Vos W.M."/>
            <person name="Barrangou R."/>
            <person name="Klaenhammer T.R."/>
            <person name="Caufield P.W."/>
            <person name="Cui Y."/>
            <person name="Zhang H."/>
            <person name="O'Toole P.W."/>
        </authorList>
    </citation>
    <scope>NUCLEOTIDE SEQUENCE [LARGE SCALE GENOMIC DNA]</scope>
    <source>
        <strain evidence="13 14">DSM 5007</strain>
    </source>
</reference>
<comment type="cofactor">
    <cofactor evidence="1 12">
        <name>FAD</name>
        <dbReference type="ChEBI" id="CHEBI:57692"/>
    </cofactor>
</comment>
<comment type="pathway">
    <text evidence="2 12">One-carbon metabolism; tetrahydrofolate interconversion.</text>
</comment>
<dbReference type="InterPro" id="IPR004620">
    <property type="entry name" value="MTHF_reductase_bac"/>
</dbReference>
<keyword evidence="14" id="KW-1185">Reference proteome</keyword>
<dbReference type="GO" id="GO:0005829">
    <property type="term" value="C:cytosol"/>
    <property type="evidence" value="ECO:0007669"/>
    <property type="project" value="InterPro"/>
</dbReference>
<evidence type="ECO:0000256" key="10">
    <source>
        <dbReference type="ARBA" id="ARBA00034478"/>
    </source>
</evidence>
<protein>
    <recommendedName>
        <fullName evidence="12">Methylenetetrahydrofolate reductase</fullName>
        <ecNumber evidence="12">1.5.1.54</ecNumber>
    </recommendedName>
</protein>
<dbReference type="SUPFAM" id="SSF51730">
    <property type="entry name" value="FAD-linked oxidoreductase"/>
    <property type="match status" value="1"/>
</dbReference>
<keyword evidence="8" id="KW-0520">NAD</keyword>
<gene>
    <name evidence="13" type="ORF">FD16_GL001854</name>
</gene>
<dbReference type="Proteomes" id="UP000051820">
    <property type="component" value="Unassembled WGS sequence"/>
</dbReference>
<accession>A0A0R1VV47</accession>
<name>A0A0R1VV47_9LACO</name>
<keyword evidence="4" id="KW-0028">Amino-acid biosynthesis</keyword>
<comment type="similarity">
    <text evidence="3 12">Belongs to the methylenetetrahydrofolate reductase family.</text>
</comment>
<keyword evidence="6 12" id="KW-0274">FAD</keyword>
<dbReference type="GO" id="GO:0071949">
    <property type="term" value="F:FAD binding"/>
    <property type="evidence" value="ECO:0007669"/>
    <property type="project" value="TreeGrafter"/>
</dbReference>
<evidence type="ECO:0000256" key="7">
    <source>
        <dbReference type="ARBA" id="ARBA00023002"/>
    </source>
</evidence>
<evidence type="ECO:0000256" key="3">
    <source>
        <dbReference type="ARBA" id="ARBA00006743"/>
    </source>
</evidence>
<dbReference type="RefSeq" id="WP_010621208.1">
    <property type="nucleotide sequence ID" value="NZ_AZGF01000046.1"/>
</dbReference>
<keyword evidence="9" id="KW-0486">Methionine biosynthesis</keyword>
<dbReference type="InterPro" id="IPR003171">
    <property type="entry name" value="Mehydrof_redctse-like"/>
</dbReference>
<dbReference type="InterPro" id="IPR029041">
    <property type="entry name" value="FAD-linked_oxidoreductase-like"/>
</dbReference>
<dbReference type="UniPathway" id="UPA00193"/>
<evidence type="ECO:0000256" key="11">
    <source>
        <dbReference type="ARBA" id="ARBA00048628"/>
    </source>
</evidence>
<dbReference type="EMBL" id="AZGF01000046">
    <property type="protein sequence ID" value="KRM09295.1"/>
    <property type="molecule type" value="Genomic_DNA"/>
</dbReference>
<dbReference type="GO" id="GO:0035999">
    <property type="term" value="P:tetrahydrofolate interconversion"/>
    <property type="evidence" value="ECO:0007669"/>
    <property type="project" value="UniProtKB-UniPathway"/>
</dbReference>
<dbReference type="Pfam" id="PF02219">
    <property type="entry name" value="MTHFR"/>
    <property type="match status" value="1"/>
</dbReference>
<evidence type="ECO:0000256" key="8">
    <source>
        <dbReference type="ARBA" id="ARBA00023027"/>
    </source>
</evidence>
<dbReference type="CDD" id="cd00537">
    <property type="entry name" value="MTHFR"/>
    <property type="match status" value="1"/>
</dbReference>
<evidence type="ECO:0000313" key="14">
    <source>
        <dbReference type="Proteomes" id="UP000051820"/>
    </source>
</evidence>
<keyword evidence="7 12" id="KW-0560">Oxidoreductase</keyword>
<sequence>MKTSECFKNQRPVLSFEVFPPRANASEKALDRFYHTLDILADLKPAYISVTYGAGGSNNQSSTLALVKYIRDHYGIEAVPHIPAVKFTKETVNDFLGELKASHIDNVLALRGDLPEHDDGQRDFQYASDLVKYIKSVGDFNVLAACYPDVHPEAADAVKDIQNLKTKVDAGVSQLVTQLFFENEHFYHFTERCELAGINVPIQAGIMSVINERQIKNMATMCGVGLPDKFAKMMSRYHDNPIAMRDAGIAYAVDQMVDLLAHDVDGIHLYTMDNPIVAQRICDAVKTLV</sequence>
<comment type="caution">
    <text evidence="13">The sequence shown here is derived from an EMBL/GenBank/DDBJ whole genome shotgun (WGS) entry which is preliminary data.</text>
</comment>
<dbReference type="OrthoDB" id="9812555at2"/>
<dbReference type="PATRIC" id="fig|1423807.3.peg.1902"/>
<organism evidence="13 14">
    <name type="scientific">Paucilactobacillus suebicus DSM 5007 = KCTC 3549</name>
    <dbReference type="NCBI Taxonomy" id="1423807"/>
    <lineage>
        <taxon>Bacteria</taxon>
        <taxon>Bacillati</taxon>
        <taxon>Bacillota</taxon>
        <taxon>Bacilli</taxon>
        <taxon>Lactobacillales</taxon>
        <taxon>Lactobacillaceae</taxon>
        <taxon>Paucilactobacillus</taxon>
    </lineage>
</organism>
<evidence type="ECO:0000256" key="9">
    <source>
        <dbReference type="ARBA" id="ARBA00023167"/>
    </source>
</evidence>
<evidence type="ECO:0000256" key="4">
    <source>
        <dbReference type="ARBA" id="ARBA00022605"/>
    </source>
</evidence>
<evidence type="ECO:0000256" key="1">
    <source>
        <dbReference type="ARBA" id="ARBA00001974"/>
    </source>
</evidence>
<dbReference type="AlphaFoldDB" id="A0A0R1VV47"/>
<dbReference type="Gene3D" id="3.20.20.220">
    <property type="match status" value="1"/>
</dbReference>
<comment type="catalytic activity">
    <reaction evidence="11">
        <text>(6S)-5-methyl-5,6,7,8-tetrahydrofolate + NAD(+) = (6R)-5,10-methylene-5,6,7,8-tetrahydrofolate + NADH + H(+)</text>
        <dbReference type="Rhea" id="RHEA:19821"/>
        <dbReference type="ChEBI" id="CHEBI:15378"/>
        <dbReference type="ChEBI" id="CHEBI:15636"/>
        <dbReference type="ChEBI" id="CHEBI:18608"/>
        <dbReference type="ChEBI" id="CHEBI:57540"/>
        <dbReference type="ChEBI" id="CHEBI:57945"/>
        <dbReference type="EC" id="1.5.1.54"/>
    </reaction>
    <physiologicalReaction direction="right-to-left" evidence="11">
        <dbReference type="Rhea" id="RHEA:19823"/>
    </physiologicalReaction>
</comment>
<dbReference type="PANTHER" id="PTHR45754">
    <property type="entry name" value="METHYLENETETRAHYDROFOLATE REDUCTASE"/>
    <property type="match status" value="1"/>
</dbReference>
<evidence type="ECO:0000256" key="5">
    <source>
        <dbReference type="ARBA" id="ARBA00022630"/>
    </source>
</evidence>
<dbReference type="GO" id="GO:0106312">
    <property type="term" value="F:methylenetetrahydrofolate reductase (NADH) activity"/>
    <property type="evidence" value="ECO:0007669"/>
    <property type="project" value="UniProtKB-EC"/>
</dbReference>
<dbReference type="PANTHER" id="PTHR45754:SF3">
    <property type="entry name" value="METHYLENETETRAHYDROFOLATE REDUCTASE (NADPH)"/>
    <property type="match status" value="1"/>
</dbReference>
<evidence type="ECO:0000256" key="2">
    <source>
        <dbReference type="ARBA" id="ARBA00004777"/>
    </source>
</evidence>
<dbReference type="EC" id="1.5.1.54" evidence="12"/>
<keyword evidence="5 12" id="KW-0285">Flavoprotein</keyword>
<dbReference type="GO" id="GO:0009086">
    <property type="term" value="P:methionine biosynthetic process"/>
    <property type="evidence" value="ECO:0007669"/>
    <property type="project" value="UniProtKB-KW"/>
</dbReference>
<dbReference type="NCBIfam" id="TIGR00676">
    <property type="entry name" value="fadh2"/>
    <property type="match status" value="1"/>
</dbReference>
<evidence type="ECO:0000313" key="13">
    <source>
        <dbReference type="EMBL" id="KRM09295.1"/>
    </source>
</evidence>
<dbReference type="STRING" id="1423807.FD16_GL001854"/>
<comment type="pathway">
    <text evidence="10">Amino-acid biosynthesis; L-methionine biosynthesis via de novo pathway.</text>
</comment>
<evidence type="ECO:0000256" key="12">
    <source>
        <dbReference type="RuleBase" id="RU003862"/>
    </source>
</evidence>
<dbReference type="eggNOG" id="COG0685">
    <property type="taxonomic scope" value="Bacteria"/>
</dbReference>
<proteinExistence type="inferred from homology"/>
<evidence type="ECO:0000256" key="6">
    <source>
        <dbReference type="ARBA" id="ARBA00022827"/>
    </source>
</evidence>